<keyword evidence="3" id="KW-1185">Reference proteome</keyword>
<dbReference type="EMBL" id="QYAZ01000002">
    <property type="protein sequence ID" value="KAB8122357.1"/>
    <property type="molecule type" value="Genomic_DNA"/>
</dbReference>
<name>A0ABQ6VQY1_9PROT</name>
<dbReference type="RefSeq" id="WP_014104324.1">
    <property type="nucleotide sequence ID" value="NZ_QYAZ01000002.1"/>
</dbReference>
<evidence type="ECO:0000256" key="1">
    <source>
        <dbReference type="SAM" id="Phobius"/>
    </source>
</evidence>
<comment type="caution">
    <text evidence="2">The sequence shown here is derived from an EMBL/GenBank/DDBJ whole genome shotgun (WGS) entry which is preliminary data.</text>
</comment>
<gene>
    <name evidence="2" type="ORF">D3W54_14195</name>
</gene>
<feature type="transmembrane region" description="Helical" evidence="1">
    <location>
        <begin position="14"/>
        <end position="39"/>
    </location>
</feature>
<organism evidence="2 3">
    <name type="scientific">Komagataeibacter medellinensis</name>
    <dbReference type="NCBI Taxonomy" id="1177712"/>
    <lineage>
        <taxon>Bacteria</taxon>
        <taxon>Pseudomonadati</taxon>
        <taxon>Pseudomonadota</taxon>
        <taxon>Alphaproteobacteria</taxon>
        <taxon>Acetobacterales</taxon>
        <taxon>Acetobacteraceae</taxon>
        <taxon>Komagataeibacter</taxon>
    </lineage>
</organism>
<keyword evidence="1" id="KW-1133">Transmembrane helix</keyword>
<sequence length="75" mass="8413">MLQIIRQINEGRTLLMNAGVFLCVVAMLGLANLFCRFVLHADLSYLMPWLLGGAVLYVFGPPLVLWLFTGRSSDR</sequence>
<dbReference type="Proteomes" id="UP000427842">
    <property type="component" value="Unassembled WGS sequence"/>
</dbReference>
<keyword evidence="1" id="KW-0812">Transmembrane</keyword>
<proteinExistence type="predicted"/>
<feature type="transmembrane region" description="Helical" evidence="1">
    <location>
        <begin position="45"/>
        <end position="68"/>
    </location>
</feature>
<evidence type="ECO:0000313" key="2">
    <source>
        <dbReference type="EMBL" id="KAB8122357.1"/>
    </source>
</evidence>
<accession>A0ABQ6VQY1</accession>
<protein>
    <submittedName>
        <fullName evidence="2">Uncharacterized protein</fullName>
    </submittedName>
</protein>
<reference evidence="2 3" key="1">
    <citation type="submission" date="2018-09" db="EMBL/GenBank/DDBJ databases">
        <title>Genome sequence and characterization of the bcs clusters for the production of nanocellulose from the low pH resistant strain Komagataeibacter medellinensis ID13488.</title>
        <authorList>
            <person name="Hernandez-Arriaga A.M."/>
            <person name="Del Cerro C."/>
            <person name="Urbina L."/>
            <person name="Eceiza A."/>
            <person name="Retegi A."/>
            <person name="Prieto M.A."/>
        </authorList>
    </citation>
    <scope>NUCLEOTIDE SEQUENCE [LARGE SCALE GENOMIC DNA]</scope>
    <source>
        <strain evidence="2 3">ID13488</strain>
    </source>
</reference>
<keyword evidence="1" id="KW-0472">Membrane</keyword>
<evidence type="ECO:0000313" key="3">
    <source>
        <dbReference type="Proteomes" id="UP000427842"/>
    </source>
</evidence>